<proteinExistence type="predicted"/>
<dbReference type="Proteomes" id="UP000501690">
    <property type="component" value="Linkage Group LG2"/>
</dbReference>
<dbReference type="EMBL" id="CP039346">
    <property type="protein sequence ID" value="QCD82306.1"/>
    <property type="molecule type" value="Genomic_DNA"/>
</dbReference>
<gene>
    <name evidence="2" type="ORF">DEO72_LG2g2641</name>
</gene>
<evidence type="ECO:0000313" key="2">
    <source>
        <dbReference type="EMBL" id="QCD82306.1"/>
    </source>
</evidence>
<name>A0A4D6L1E3_VIGUN</name>
<keyword evidence="3" id="KW-1185">Reference proteome</keyword>
<evidence type="ECO:0000313" key="3">
    <source>
        <dbReference type="Proteomes" id="UP000501690"/>
    </source>
</evidence>
<protein>
    <submittedName>
        <fullName evidence="2">Uncharacterized protein</fullName>
    </submittedName>
</protein>
<feature type="region of interest" description="Disordered" evidence="1">
    <location>
        <begin position="75"/>
        <end position="94"/>
    </location>
</feature>
<sequence length="141" mass="15427">MYVDDGAGVSVVDVVNGGEAGSRMVVQAAGCTKKMTLTNSDELQRRARFLTRARRAVAFRRGQWSERGRRSEWRRGWFENGGSGSGMHEEDDAHELRRVAATGEVSDEGTTGGGFPAWAVVIGHGRGGCRVGWCGRERKRD</sequence>
<dbReference type="AlphaFoldDB" id="A0A4D6L1E3"/>
<evidence type="ECO:0000256" key="1">
    <source>
        <dbReference type="SAM" id="MobiDB-lite"/>
    </source>
</evidence>
<accession>A0A4D6L1E3</accession>
<organism evidence="2 3">
    <name type="scientific">Vigna unguiculata</name>
    <name type="common">Cowpea</name>
    <dbReference type="NCBI Taxonomy" id="3917"/>
    <lineage>
        <taxon>Eukaryota</taxon>
        <taxon>Viridiplantae</taxon>
        <taxon>Streptophyta</taxon>
        <taxon>Embryophyta</taxon>
        <taxon>Tracheophyta</taxon>
        <taxon>Spermatophyta</taxon>
        <taxon>Magnoliopsida</taxon>
        <taxon>eudicotyledons</taxon>
        <taxon>Gunneridae</taxon>
        <taxon>Pentapetalae</taxon>
        <taxon>rosids</taxon>
        <taxon>fabids</taxon>
        <taxon>Fabales</taxon>
        <taxon>Fabaceae</taxon>
        <taxon>Papilionoideae</taxon>
        <taxon>50 kb inversion clade</taxon>
        <taxon>NPAAA clade</taxon>
        <taxon>indigoferoid/millettioid clade</taxon>
        <taxon>Phaseoleae</taxon>
        <taxon>Vigna</taxon>
    </lineage>
</organism>
<reference evidence="2 3" key="1">
    <citation type="submission" date="2019-04" db="EMBL/GenBank/DDBJ databases">
        <title>An improved genome assembly and genetic linkage map for asparagus bean, Vigna unguiculata ssp. sesquipedialis.</title>
        <authorList>
            <person name="Xia Q."/>
            <person name="Zhang R."/>
            <person name="Dong Y."/>
        </authorList>
    </citation>
    <scope>NUCLEOTIDE SEQUENCE [LARGE SCALE GENOMIC DNA]</scope>
    <source>
        <tissue evidence="2">Leaf</tissue>
    </source>
</reference>